<sequence>MPSPLPRQRRVWRPWSVVSDVRPPRPRRMRPQQTAISRQNRQHRRPWRLVRAFVLLRLPEKHHLQPFSTILVWTDPNSESC</sequence>
<keyword evidence="3" id="KW-1185">Reference proteome</keyword>
<reference evidence="2 3" key="1">
    <citation type="submission" date="2019-05" db="EMBL/GenBank/DDBJ databases">
        <title>Another draft genome of Portunus trituberculatus and its Hox gene families provides insights of decapod evolution.</title>
        <authorList>
            <person name="Jeong J.-H."/>
            <person name="Song I."/>
            <person name="Kim S."/>
            <person name="Choi T."/>
            <person name="Kim D."/>
            <person name="Ryu S."/>
            <person name="Kim W."/>
        </authorList>
    </citation>
    <scope>NUCLEOTIDE SEQUENCE [LARGE SCALE GENOMIC DNA]</scope>
    <source>
        <tissue evidence="2">Muscle</tissue>
    </source>
</reference>
<evidence type="ECO:0000313" key="2">
    <source>
        <dbReference type="EMBL" id="MPC88901.1"/>
    </source>
</evidence>
<evidence type="ECO:0000256" key="1">
    <source>
        <dbReference type="SAM" id="MobiDB-lite"/>
    </source>
</evidence>
<comment type="caution">
    <text evidence="2">The sequence shown here is derived from an EMBL/GenBank/DDBJ whole genome shotgun (WGS) entry which is preliminary data.</text>
</comment>
<dbReference type="Proteomes" id="UP000324222">
    <property type="component" value="Unassembled WGS sequence"/>
</dbReference>
<dbReference type="AlphaFoldDB" id="A0A5B7ITH4"/>
<evidence type="ECO:0000313" key="3">
    <source>
        <dbReference type="Proteomes" id="UP000324222"/>
    </source>
</evidence>
<organism evidence="2 3">
    <name type="scientific">Portunus trituberculatus</name>
    <name type="common">Swimming crab</name>
    <name type="synonym">Neptunus trituberculatus</name>
    <dbReference type="NCBI Taxonomy" id="210409"/>
    <lineage>
        <taxon>Eukaryota</taxon>
        <taxon>Metazoa</taxon>
        <taxon>Ecdysozoa</taxon>
        <taxon>Arthropoda</taxon>
        <taxon>Crustacea</taxon>
        <taxon>Multicrustacea</taxon>
        <taxon>Malacostraca</taxon>
        <taxon>Eumalacostraca</taxon>
        <taxon>Eucarida</taxon>
        <taxon>Decapoda</taxon>
        <taxon>Pleocyemata</taxon>
        <taxon>Brachyura</taxon>
        <taxon>Eubrachyura</taxon>
        <taxon>Portunoidea</taxon>
        <taxon>Portunidae</taxon>
        <taxon>Portuninae</taxon>
        <taxon>Portunus</taxon>
    </lineage>
</organism>
<proteinExistence type="predicted"/>
<feature type="region of interest" description="Disordered" evidence="1">
    <location>
        <begin position="23"/>
        <end position="42"/>
    </location>
</feature>
<name>A0A5B7ITH4_PORTR</name>
<gene>
    <name evidence="2" type="ORF">E2C01_083825</name>
</gene>
<accession>A0A5B7ITH4</accession>
<protein>
    <submittedName>
        <fullName evidence="2">Uncharacterized protein</fullName>
    </submittedName>
</protein>
<dbReference type="EMBL" id="VSRR010079302">
    <property type="protein sequence ID" value="MPC88901.1"/>
    <property type="molecule type" value="Genomic_DNA"/>
</dbReference>